<dbReference type="PANTHER" id="PTHR11845:SF13">
    <property type="entry name" value="5'-DEOXYNUCLEOTIDASE HDDC2"/>
    <property type="match status" value="1"/>
</dbReference>
<evidence type="ECO:0000259" key="3">
    <source>
        <dbReference type="Pfam" id="PF13023"/>
    </source>
</evidence>
<dbReference type="Pfam" id="PF13023">
    <property type="entry name" value="HD_3"/>
    <property type="match status" value="1"/>
</dbReference>
<organism evidence="4 5">
    <name type="scientific">Ruminococcus flavefaciens</name>
    <dbReference type="NCBI Taxonomy" id="1265"/>
    <lineage>
        <taxon>Bacteria</taxon>
        <taxon>Bacillati</taxon>
        <taxon>Bacillota</taxon>
        <taxon>Clostridia</taxon>
        <taxon>Eubacteriales</taxon>
        <taxon>Oscillospiraceae</taxon>
        <taxon>Ruminococcus</taxon>
    </lineage>
</organism>
<dbReference type="Proteomes" id="UP000183190">
    <property type="component" value="Unassembled WGS sequence"/>
</dbReference>
<reference evidence="4 5" key="1">
    <citation type="submission" date="2016-10" db="EMBL/GenBank/DDBJ databases">
        <authorList>
            <person name="de Groot N.N."/>
        </authorList>
    </citation>
    <scope>NUCLEOTIDE SEQUENCE [LARGE SCALE GENOMIC DNA]</scope>
    <source>
        <strain evidence="4 5">YAD2003</strain>
    </source>
</reference>
<dbReference type="OrthoDB" id="9796032at2"/>
<proteinExistence type="predicted"/>
<keyword evidence="2 4" id="KW-0378">Hydrolase</keyword>
<keyword evidence="1" id="KW-0479">Metal-binding</keyword>
<dbReference type="SUPFAM" id="SSF109604">
    <property type="entry name" value="HD-domain/PDEase-like"/>
    <property type="match status" value="1"/>
</dbReference>
<dbReference type="GO" id="GO:0046872">
    <property type="term" value="F:metal ion binding"/>
    <property type="evidence" value="ECO:0007669"/>
    <property type="project" value="UniProtKB-KW"/>
</dbReference>
<gene>
    <name evidence="4" type="ORF">SAMN02910265_01738</name>
</gene>
<feature type="domain" description="HD" evidence="3">
    <location>
        <begin position="16"/>
        <end position="170"/>
    </location>
</feature>
<evidence type="ECO:0000256" key="2">
    <source>
        <dbReference type="ARBA" id="ARBA00022801"/>
    </source>
</evidence>
<evidence type="ECO:0000313" key="5">
    <source>
        <dbReference type="Proteomes" id="UP000183190"/>
    </source>
</evidence>
<dbReference type="PANTHER" id="PTHR11845">
    <property type="entry name" value="5'-DEOXYNUCLEOTIDASE HDDC2"/>
    <property type="match status" value="1"/>
</dbReference>
<dbReference type="InterPro" id="IPR006674">
    <property type="entry name" value="HD_domain"/>
</dbReference>
<protein>
    <submittedName>
        <fullName evidence="4">Putative hydrolases of HD superfamily</fullName>
    </submittedName>
</protein>
<dbReference type="GO" id="GO:0005737">
    <property type="term" value="C:cytoplasm"/>
    <property type="evidence" value="ECO:0007669"/>
    <property type="project" value="TreeGrafter"/>
</dbReference>
<dbReference type="Gene3D" id="1.10.3210.10">
    <property type="entry name" value="Hypothetical protein af1432"/>
    <property type="match status" value="1"/>
</dbReference>
<sequence length="195" mass="23046">MKDRLKKQVEFLLELDKMKNLYRQTYVLHEDRKENDAEHSWHLAILAFLLAEYSNEKIDITHVMKMVLLHDVVEIDAGDTYCYDNEGYKSKAEREEKAAQRIFGLLPDDQRKEFYDLWREFEDSETPDARFAAMLDRIQPLLLNYTKGGISWQEHGIHKQQVLSRNIDYFSESDELAELIKSVIDDAAEKGWLKT</sequence>
<dbReference type="GO" id="GO:0002953">
    <property type="term" value="F:5'-deoxynucleotidase activity"/>
    <property type="evidence" value="ECO:0007669"/>
    <property type="project" value="InterPro"/>
</dbReference>
<accession>A0A1H6JGI2</accession>
<dbReference type="EMBL" id="FNWV01000005">
    <property type="protein sequence ID" value="SEH61376.1"/>
    <property type="molecule type" value="Genomic_DNA"/>
</dbReference>
<evidence type="ECO:0000256" key="1">
    <source>
        <dbReference type="ARBA" id="ARBA00022723"/>
    </source>
</evidence>
<evidence type="ECO:0000313" key="4">
    <source>
        <dbReference type="EMBL" id="SEH61376.1"/>
    </source>
</evidence>
<dbReference type="RefSeq" id="WP_074716475.1">
    <property type="nucleotide sequence ID" value="NZ_FNWV01000005.1"/>
</dbReference>
<dbReference type="AlphaFoldDB" id="A0A1H6JGI2"/>
<name>A0A1H6JGI2_RUMFL</name>
<dbReference type="InterPro" id="IPR039356">
    <property type="entry name" value="YfbR/HDDC2"/>
</dbReference>